<keyword evidence="2" id="KW-0805">Transcription regulation</keyword>
<evidence type="ECO:0000259" key="5">
    <source>
        <dbReference type="PROSITE" id="PS50931"/>
    </source>
</evidence>
<comment type="similarity">
    <text evidence="1">Belongs to the LysR transcriptional regulatory family.</text>
</comment>
<dbReference type="InterPro" id="IPR036388">
    <property type="entry name" value="WH-like_DNA-bd_sf"/>
</dbReference>
<protein>
    <submittedName>
        <fullName evidence="6">LysR family transcriptional regulator</fullName>
    </submittedName>
</protein>
<evidence type="ECO:0000256" key="1">
    <source>
        <dbReference type="ARBA" id="ARBA00009437"/>
    </source>
</evidence>
<dbReference type="SUPFAM" id="SSF53850">
    <property type="entry name" value="Periplasmic binding protein-like II"/>
    <property type="match status" value="1"/>
</dbReference>
<comment type="caution">
    <text evidence="6">The sequence shown here is derived from an EMBL/GenBank/DDBJ whole genome shotgun (WGS) entry which is preliminary data.</text>
</comment>
<name>A0ABQ3MQL3_9PSEU</name>
<organism evidence="6 7">
    <name type="scientific">Lentzea cavernae</name>
    <dbReference type="NCBI Taxonomy" id="2020703"/>
    <lineage>
        <taxon>Bacteria</taxon>
        <taxon>Bacillati</taxon>
        <taxon>Actinomycetota</taxon>
        <taxon>Actinomycetes</taxon>
        <taxon>Pseudonocardiales</taxon>
        <taxon>Pseudonocardiaceae</taxon>
        <taxon>Lentzea</taxon>
    </lineage>
</organism>
<sequence length="277" mass="30489">MRITCDFIGFAYPGHMDLDLRKLRYFVAVAEHLNFSRAAEALHIAQPVLSRQIRALETELKVQLFDRSSKGTVLTPFGEQLLADARPLLSQASALLRRVGAADVFAVGFMPGLIITPAVRLLASRHPGLRVDVVRTTWEDQVEVIHDGRVDVGYVRLPVPMDGLRCVPLFTEPRVAVLPSAHRLAGKENVLESDLAGERIVRHTTTPGIRSVEEKLEHVAMHGGVAILPLSTAVFYSREDLAHVPIDDIAPNEVALAWAAHRQTPLIAEFTSIAQQA</sequence>
<evidence type="ECO:0000313" key="6">
    <source>
        <dbReference type="EMBL" id="GHH53132.1"/>
    </source>
</evidence>
<dbReference type="Pfam" id="PF03466">
    <property type="entry name" value="LysR_substrate"/>
    <property type="match status" value="1"/>
</dbReference>
<dbReference type="PROSITE" id="PS50931">
    <property type="entry name" value="HTH_LYSR"/>
    <property type="match status" value="1"/>
</dbReference>
<keyword evidence="4" id="KW-0804">Transcription</keyword>
<dbReference type="Pfam" id="PF00126">
    <property type="entry name" value="HTH_1"/>
    <property type="match status" value="1"/>
</dbReference>
<accession>A0ABQ3MQL3</accession>
<evidence type="ECO:0000256" key="2">
    <source>
        <dbReference type="ARBA" id="ARBA00023015"/>
    </source>
</evidence>
<dbReference type="PRINTS" id="PR00039">
    <property type="entry name" value="HTHLYSR"/>
</dbReference>
<dbReference type="Proteomes" id="UP000605568">
    <property type="component" value="Unassembled WGS sequence"/>
</dbReference>
<dbReference type="InterPro" id="IPR036390">
    <property type="entry name" value="WH_DNA-bd_sf"/>
</dbReference>
<dbReference type="PANTHER" id="PTHR30346:SF0">
    <property type="entry name" value="HCA OPERON TRANSCRIPTIONAL ACTIVATOR HCAR"/>
    <property type="match status" value="1"/>
</dbReference>
<keyword evidence="3" id="KW-0238">DNA-binding</keyword>
<dbReference type="InterPro" id="IPR005119">
    <property type="entry name" value="LysR_subst-bd"/>
</dbReference>
<dbReference type="SUPFAM" id="SSF46785">
    <property type="entry name" value="Winged helix' DNA-binding domain"/>
    <property type="match status" value="1"/>
</dbReference>
<evidence type="ECO:0000313" key="7">
    <source>
        <dbReference type="Proteomes" id="UP000605568"/>
    </source>
</evidence>
<gene>
    <name evidence="6" type="ORF">GCM10017774_66150</name>
</gene>
<keyword evidence="7" id="KW-1185">Reference proteome</keyword>
<dbReference type="Gene3D" id="3.40.190.290">
    <property type="match status" value="1"/>
</dbReference>
<dbReference type="PANTHER" id="PTHR30346">
    <property type="entry name" value="TRANSCRIPTIONAL DUAL REGULATOR HCAR-RELATED"/>
    <property type="match status" value="1"/>
</dbReference>
<dbReference type="Gene3D" id="1.10.10.10">
    <property type="entry name" value="Winged helix-like DNA-binding domain superfamily/Winged helix DNA-binding domain"/>
    <property type="match status" value="1"/>
</dbReference>
<evidence type="ECO:0000256" key="4">
    <source>
        <dbReference type="ARBA" id="ARBA00023163"/>
    </source>
</evidence>
<evidence type="ECO:0000256" key="3">
    <source>
        <dbReference type="ARBA" id="ARBA00023125"/>
    </source>
</evidence>
<feature type="domain" description="HTH lysR-type" evidence="5">
    <location>
        <begin position="18"/>
        <end position="75"/>
    </location>
</feature>
<reference evidence="7" key="1">
    <citation type="journal article" date="2019" name="Int. J. Syst. Evol. Microbiol.">
        <title>The Global Catalogue of Microorganisms (GCM) 10K type strain sequencing project: providing services to taxonomists for standard genome sequencing and annotation.</title>
        <authorList>
            <consortium name="The Broad Institute Genomics Platform"/>
            <consortium name="The Broad Institute Genome Sequencing Center for Infectious Disease"/>
            <person name="Wu L."/>
            <person name="Ma J."/>
        </authorList>
    </citation>
    <scope>NUCLEOTIDE SEQUENCE [LARGE SCALE GENOMIC DNA]</scope>
    <source>
        <strain evidence="7">CGMCC 4.7367</strain>
    </source>
</reference>
<dbReference type="InterPro" id="IPR000847">
    <property type="entry name" value="LysR_HTH_N"/>
</dbReference>
<dbReference type="EMBL" id="BNAR01000012">
    <property type="protein sequence ID" value="GHH53132.1"/>
    <property type="molecule type" value="Genomic_DNA"/>
</dbReference>
<dbReference type="CDD" id="cd05466">
    <property type="entry name" value="PBP2_LTTR_substrate"/>
    <property type="match status" value="1"/>
</dbReference>
<proteinExistence type="inferred from homology"/>